<dbReference type="PANTHER" id="PTHR43280">
    <property type="entry name" value="ARAC-FAMILY TRANSCRIPTIONAL REGULATOR"/>
    <property type="match status" value="1"/>
</dbReference>
<keyword evidence="1" id="KW-0805">Transcription regulation</keyword>
<name>A0ABW4VLH3_9BACT</name>
<accession>A0ABW4VLH3</accession>
<dbReference type="Pfam" id="PF12833">
    <property type="entry name" value="HTH_18"/>
    <property type="match status" value="1"/>
</dbReference>
<dbReference type="EMBL" id="JBHUHR010000027">
    <property type="protein sequence ID" value="MFD2035212.1"/>
    <property type="molecule type" value="Genomic_DNA"/>
</dbReference>
<dbReference type="RefSeq" id="WP_376886015.1">
    <property type="nucleotide sequence ID" value="NZ_JBHUHR010000027.1"/>
</dbReference>
<keyword evidence="3" id="KW-0804">Transcription</keyword>
<dbReference type="InterPro" id="IPR003313">
    <property type="entry name" value="AraC-bd"/>
</dbReference>
<gene>
    <name evidence="5" type="ORF">ACFSKL_10440</name>
</gene>
<evidence type="ECO:0000313" key="6">
    <source>
        <dbReference type="Proteomes" id="UP001597361"/>
    </source>
</evidence>
<proteinExistence type="predicted"/>
<feature type="domain" description="HTH araC/xylS-type" evidence="4">
    <location>
        <begin position="188"/>
        <end position="286"/>
    </location>
</feature>
<dbReference type="Pfam" id="PF02311">
    <property type="entry name" value="AraC_binding"/>
    <property type="match status" value="1"/>
</dbReference>
<dbReference type="InterPro" id="IPR018060">
    <property type="entry name" value="HTH_AraC"/>
</dbReference>
<protein>
    <submittedName>
        <fullName evidence="5">AraC family transcriptional regulator</fullName>
    </submittedName>
</protein>
<comment type="caution">
    <text evidence="5">The sequence shown here is derived from an EMBL/GenBank/DDBJ whole genome shotgun (WGS) entry which is preliminary data.</text>
</comment>
<dbReference type="SMART" id="SM00342">
    <property type="entry name" value="HTH_ARAC"/>
    <property type="match status" value="1"/>
</dbReference>
<evidence type="ECO:0000256" key="3">
    <source>
        <dbReference type="ARBA" id="ARBA00023163"/>
    </source>
</evidence>
<dbReference type="PROSITE" id="PS01124">
    <property type="entry name" value="HTH_ARAC_FAMILY_2"/>
    <property type="match status" value="1"/>
</dbReference>
<dbReference type="PANTHER" id="PTHR43280:SF32">
    <property type="entry name" value="TRANSCRIPTIONAL REGULATORY PROTEIN"/>
    <property type="match status" value="1"/>
</dbReference>
<keyword evidence="6" id="KW-1185">Reference proteome</keyword>
<organism evidence="5 6">
    <name type="scientific">Belliella marina</name>
    <dbReference type="NCBI Taxonomy" id="1644146"/>
    <lineage>
        <taxon>Bacteria</taxon>
        <taxon>Pseudomonadati</taxon>
        <taxon>Bacteroidota</taxon>
        <taxon>Cytophagia</taxon>
        <taxon>Cytophagales</taxon>
        <taxon>Cyclobacteriaceae</taxon>
        <taxon>Belliella</taxon>
    </lineage>
</organism>
<evidence type="ECO:0000256" key="1">
    <source>
        <dbReference type="ARBA" id="ARBA00023015"/>
    </source>
</evidence>
<evidence type="ECO:0000313" key="5">
    <source>
        <dbReference type="EMBL" id="MFD2035212.1"/>
    </source>
</evidence>
<dbReference type="InterPro" id="IPR037923">
    <property type="entry name" value="HTH-like"/>
</dbReference>
<dbReference type="SUPFAM" id="SSF51215">
    <property type="entry name" value="Regulatory protein AraC"/>
    <property type="match status" value="1"/>
</dbReference>
<keyword evidence="2" id="KW-0238">DNA-binding</keyword>
<dbReference type="InterPro" id="IPR009057">
    <property type="entry name" value="Homeodomain-like_sf"/>
</dbReference>
<sequence length="290" mass="33705">MMSDIKKYTFKQGLPQEFELLGIGQLYNDHSDTLTTAHRTGFYHILWFQKGDPTHLVDFNPVKIKPNTMLFLNKDTVQRFDKNGGFDGKAILFTDNFFCKTEADTKYLRSSILFNDLLSVSQIHVSKTASLFADLFKLMEKELENEKDISQSDILKNLLHTILLLSERERRKQDFTEIKKGADLDYVMLFKDLLESNYRELKQVSKYAKKMSITEKRLNQATSKVLDKSPKQMIDERIMLEAKRLLVHTNDSVKEIGFGLGFDEPTNFIKYFRKHSLSTPVEFRAQFASA</sequence>
<dbReference type="Gene3D" id="1.10.10.60">
    <property type="entry name" value="Homeodomain-like"/>
    <property type="match status" value="1"/>
</dbReference>
<dbReference type="SUPFAM" id="SSF46689">
    <property type="entry name" value="Homeodomain-like"/>
    <property type="match status" value="1"/>
</dbReference>
<dbReference type="Proteomes" id="UP001597361">
    <property type="component" value="Unassembled WGS sequence"/>
</dbReference>
<reference evidence="6" key="1">
    <citation type="journal article" date="2019" name="Int. J. Syst. Evol. Microbiol.">
        <title>The Global Catalogue of Microorganisms (GCM) 10K type strain sequencing project: providing services to taxonomists for standard genome sequencing and annotation.</title>
        <authorList>
            <consortium name="The Broad Institute Genomics Platform"/>
            <consortium name="The Broad Institute Genome Sequencing Center for Infectious Disease"/>
            <person name="Wu L."/>
            <person name="Ma J."/>
        </authorList>
    </citation>
    <scope>NUCLEOTIDE SEQUENCE [LARGE SCALE GENOMIC DNA]</scope>
    <source>
        <strain evidence="6">CGMCC 1.15180</strain>
    </source>
</reference>
<evidence type="ECO:0000259" key="4">
    <source>
        <dbReference type="PROSITE" id="PS01124"/>
    </source>
</evidence>
<evidence type="ECO:0000256" key="2">
    <source>
        <dbReference type="ARBA" id="ARBA00023125"/>
    </source>
</evidence>